<dbReference type="PROSITE" id="PS50889">
    <property type="entry name" value="S4"/>
    <property type="match status" value="1"/>
</dbReference>
<dbReference type="CDD" id="cd00165">
    <property type="entry name" value="S4"/>
    <property type="match status" value="1"/>
</dbReference>
<protein>
    <submittedName>
        <fullName evidence="3">RNA-binding S4 domain-containing protein</fullName>
    </submittedName>
</protein>
<keyword evidence="1" id="KW-0694">RNA-binding</keyword>
<evidence type="ECO:0000259" key="2">
    <source>
        <dbReference type="SMART" id="SM00363"/>
    </source>
</evidence>
<evidence type="ECO:0000313" key="4">
    <source>
        <dbReference type="Proteomes" id="UP001501624"/>
    </source>
</evidence>
<evidence type="ECO:0000256" key="1">
    <source>
        <dbReference type="PROSITE-ProRule" id="PRU00182"/>
    </source>
</evidence>
<proteinExistence type="predicted"/>
<evidence type="ECO:0000313" key="3">
    <source>
        <dbReference type="EMBL" id="GAA3831742.1"/>
    </source>
</evidence>
<name>A0ABP7J1S2_9PSEU</name>
<dbReference type="SMART" id="SM00363">
    <property type="entry name" value="S4"/>
    <property type="match status" value="1"/>
</dbReference>
<dbReference type="Gene3D" id="3.10.290.10">
    <property type="entry name" value="RNA-binding S4 domain"/>
    <property type="match status" value="1"/>
</dbReference>
<feature type="domain" description="RNA-binding S4" evidence="2">
    <location>
        <begin position="25"/>
        <end position="80"/>
    </location>
</feature>
<accession>A0ABP7J1S2</accession>
<organism evidence="3 4">
    <name type="scientific">Amycolatopsis tucumanensis</name>
    <dbReference type="NCBI Taxonomy" id="401106"/>
    <lineage>
        <taxon>Bacteria</taxon>
        <taxon>Bacillati</taxon>
        <taxon>Actinomycetota</taxon>
        <taxon>Actinomycetes</taxon>
        <taxon>Pseudonocardiales</taxon>
        <taxon>Pseudonocardiaceae</taxon>
        <taxon>Amycolatopsis</taxon>
    </lineage>
</organism>
<reference evidence="4" key="1">
    <citation type="journal article" date="2019" name="Int. J. Syst. Evol. Microbiol.">
        <title>The Global Catalogue of Microorganisms (GCM) 10K type strain sequencing project: providing services to taxonomists for standard genome sequencing and annotation.</title>
        <authorList>
            <consortium name="The Broad Institute Genomics Platform"/>
            <consortium name="The Broad Institute Genome Sequencing Center for Infectious Disease"/>
            <person name="Wu L."/>
            <person name="Ma J."/>
        </authorList>
    </citation>
    <scope>NUCLEOTIDE SEQUENCE [LARGE SCALE GENOMIC DNA]</scope>
    <source>
        <strain evidence="4">JCM 17017</strain>
    </source>
</reference>
<dbReference type="InterPro" id="IPR036986">
    <property type="entry name" value="S4_RNA-bd_sf"/>
</dbReference>
<sequence length="82" mass="8731">MHRAGPAGVRDNGGMREIATSDGSIRLGQFLKLANVVESGSDARSLLEDGQVQVNGEVEERRGRQLQRGDVVTVGGDELRVG</sequence>
<comment type="caution">
    <text evidence="3">The sequence shown here is derived from an EMBL/GenBank/DDBJ whole genome shotgun (WGS) entry which is preliminary data.</text>
</comment>
<dbReference type="Proteomes" id="UP001501624">
    <property type="component" value="Unassembled WGS sequence"/>
</dbReference>
<dbReference type="InterPro" id="IPR002942">
    <property type="entry name" value="S4_RNA-bd"/>
</dbReference>
<dbReference type="SUPFAM" id="SSF55174">
    <property type="entry name" value="Alpha-L RNA-binding motif"/>
    <property type="match status" value="1"/>
</dbReference>
<dbReference type="Pfam" id="PF13275">
    <property type="entry name" value="S4_2"/>
    <property type="match status" value="1"/>
</dbReference>
<keyword evidence="4" id="KW-1185">Reference proteome</keyword>
<dbReference type="EMBL" id="BAABCM010000009">
    <property type="protein sequence ID" value="GAA3831742.1"/>
    <property type="molecule type" value="Genomic_DNA"/>
</dbReference>
<gene>
    <name evidence="3" type="ORF">GCM10022380_57880</name>
</gene>